<accession>A0A8H7NGS4</accession>
<sequence length="335" mass="36334">MDDPNRQRRLNDSVSQQNVPNSRYASQSSRAVAGAAHAERFRSAPVNSPQTPRALAGNAGYSSYYPDSNTPFPATNIPSTAMGTYGSEYAHDGRQQSQGFGNYNTAAIMYNVAQPNSQAPVYDAQQFGSRQTAAMQMMPPDVASTYFGADAAANPSASGLQQPAPGTSSSAGVYQQSPSMNYASTMPGVSAVQQAAANADVSINEDTNTTNEFSDGALEEKWISIKDRLTLDDSSLHADRLKLWNDFNHAWLALGSQQKDLAESGRQLSRAQRLMSQTTVEKLGSELVRLCDGLERHGLVDYQYGVWEDQIIAVLEECLDLFDSEDRADTSMASR</sequence>
<organism evidence="2 3">
    <name type="scientific">Bionectria ochroleuca</name>
    <name type="common">Gliocladium roseum</name>
    <dbReference type="NCBI Taxonomy" id="29856"/>
    <lineage>
        <taxon>Eukaryota</taxon>
        <taxon>Fungi</taxon>
        <taxon>Dikarya</taxon>
        <taxon>Ascomycota</taxon>
        <taxon>Pezizomycotina</taxon>
        <taxon>Sordariomycetes</taxon>
        <taxon>Hypocreomycetidae</taxon>
        <taxon>Hypocreales</taxon>
        <taxon>Bionectriaceae</taxon>
        <taxon>Clonostachys</taxon>
    </lineage>
</organism>
<comment type="caution">
    <text evidence="2">The sequence shown here is derived from an EMBL/GenBank/DDBJ whole genome shotgun (WGS) entry which is preliminary data.</text>
</comment>
<feature type="compositionally biased region" description="Polar residues" evidence="1">
    <location>
        <begin position="155"/>
        <end position="173"/>
    </location>
</feature>
<reference evidence="2" key="1">
    <citation type="submission" date="2020-10" db="EMBL/GenBank/DDBJ databases">
        <title>High-Quality Genome Resource of Clonostachys rosea strain S41 by Oxford Nanopore Long-Read Sequencing.</title>
        <authorList>
            <person name="Wang H."/>
        </authorList>
    </citation>
    <scope>NUCLEOTIDE SEQUENCE</scope>
    <source>
        <strain evidence="2">S41</strain>
    </source>
</reference>
<feature type="compositionally biased region" description="Polar residues" evidence="1">
    <location>
        <begin position="12"/>
        <end position="30"/>
    </location>
</feature>
<dbReference type="AlphaFoldDB" id="A0A8H7NGS4"/>
<feature type="region of interest" description="Disordered" evidence="1">
    <location>
        <begin position="1"/>
        <end position="55"/>
    </location>
</feature>
<evidence type="ECO:0000256" key="1">
    <source>
        <dbReference type="SAM" id="MobiDB-lite"/>
    </source>
</evidence>
<feature type="region of interest" description="Disordered" evidence="1">
    <location>
        <begin position="154"/>
        <end position="173"/>
    </location>
</feature>
<feature type="compositionally biased region" description="Basic and acidic residues" evidence="1">
    <location>
        <begin position="1"/>
        <end position="11"/>
    </location>
</feature>
<proteinExistence type="predicted"/>
<name>A0A8H7NGS4_BIOOC</name>
<gene>
    <name evidence="2" type="ORF">IM811_010806</name>
</gene>
<evidence type="ECO:0000313" key="2">
    <source>
        <dbReference type="EMBL" id="KAF9755365.1"/>
    </source>
</evidence>
<dbReference type="EMBL" id="JADCTT010000003">
    <property type="protein sequence ID" value="KAF9755365.1"/>
    <property type="molecule type" value="Genomic_DNA"/>
</dbReference>
<evidence type="ECO:0000313" key="3">
    <source>
        <dbReference type="Proteomes" id="UP000616885"/>
    </source>
</evidence>
<protein>
    <submittedName>
        <fullName evidence="2">Uncharacterized protein</fullName>
    </submittedName>
</protein>
<dbReference type="Proteomes" id="UP000616885">
    <property type="component" value="Unassembled WGS sequence"/>
</dbReference>